<keyword evidence="1" id="KW-0812">Transmembrane</keyword>
<dbReference type="RefSeq" id="WP_120600896.1">
    <property type="nucleotide sequence ID" value="NZ_RAWE01000005.1"/>
</dbReference>
<evidence type="ECO:0000313" key="3">
    <source>
        <dbReference type="Proteomes" id="UP000268313"/>
    </source>
</evidence>
<dbReference type="OrthoDB" id="5382855at2"/>
<organism evidence="2 3">
    <name type="scientific">Corallococcus carmarthensis</name>
    <dbReference type="NCBI Taxonomy" id="2316728"/>
    <lineage>
        <taxon>Bacteria</taxon>
        <taxon>Pseudomonadati</taxon>
        <taxon>Myxococcota</taxon>
        <taxon>Myxococcia</taxon>
        <taxon>Myxococcales</taxon>
        <taxon>Cystobacterineae</taxon>
        <taxon>Myxococcaceae</taxon>
        <taxon>Corallococcus</taxon>
    </lineage>
</organism>
<keyword evidence="3" id="KW-1185">Reference proteome</keyword>
<dbReference type="Proteomes" id="UP000268313">
    <property type="component" value="Unassembled WGS sequence"/>
</dbReference>
<gene>
    <name evidence="2" type="ORF">D7X32_02605</name>
</gene>
<name>A0A3A8KI68_9BACT</name>
<keyword evidence="1" id="KW-1133">Transmembrane helix</keyword>
<dbReference type="AlphaFoldDB" id="A0A3A8KI68"/>
<dbReference type="SUPFAM" id="SSF48452">
    <property type="entry name" value="TPR-like"/>
    <property type="match status" value="1"/>
</dbReference>
<dbReference type="EMBL" id="RAWE01000005">
    <property type="protein sequence ID" value="RKH07256.1"/>
    <property type="molecule type" value="Genomic_DNA"/>
</dbReference>
<reference evidence="3" key="1">
    <citation type="submission" date="2018-09" db="EMBL/GenBank/DDBJ databases">
        <authorList>
            <person name="Livingstone P.G."/>
            <person name="Whitworth D.E."/>
        </authorList>
    </citation>
    <scope>NUCLEOTIDE SEQUENCE [LARGE SCALE GENOMIC DNA]</scope>
    <source>
        <strain evidence="3">CA043D</strain>
    </source>
</reference>
<evidence type="ECO:0000256" key="1">
    <source>
        <dbReference type="SAM" id="Phobius"/>
    </source>
</evidence>
<dbReference type="InterPro" id="IPR011990">
    <property type="entry name" value="TPR-like_helical_dom_sf"/>
</dbReference>
<protein>
    <submittedName>
        <fullName evidence="2">Tetratricopeptide repeat protein</fullName>
    </submittedName>
</protein>
<sequence>MKTAHALPSFRLLGGLLGFCVFGLGPAFGQAAATGTAASRPAGTYFDAAMAEAARLYEDLESEQALAAVTRARRLARSEAERSAAAIYEGVILADMGRRDEALASFRAGLVLTPEAKLPAKVSPKVEGDFESVRSAVRQERAALEKPADAPVRPPVVETPAPLSPPVVAAAPAPAPGVDLKADARERGMRRVPTVSWVLLGTGVLAGGVGSVFGLQSRGNVSSAREADLSADVGGHLDDARGQAVVANVLFGTAVAAAAGAVTTYFLSGEATASVGTP</sequence>
<evidence type="ECO:0000313" key="2">
    <source>
        <dbReference type="EMBL" id="RKH07256.1"/>
    </source>
</evidence>
<accession>A0A3A8KI68</accession>
<proteinExistence type="predicted"/>
<keyword evidence="1" id="KW-0472">Membrane</keyword>
<comment type="caution">
    <text evidence="2">The sequence shown here is derived from an EMBL/GenBank/DDBJ whole genome shotgun (WGS) entry which is preliminary data.</text>
</comment>
<feature type="transmembrane region" description="Helical" evidence="1">
    <location>
        <begin position="195"/>
        <end position="215"/>
    </location>
</feature>